<dbReference type="InterPro" id="IPR050377">
    <property type="entry name" value="Radical_SAM_PqqE_MftC-like"/>
</dbReference>
<dbReference type="SFLD" id="SFLDG01386">
    <property type="entry name" value="main_SPASM_domain-containing"/>
    <property type="match status" value="1"/>
</dbReference>
<dbReference type="SFLD" id="SFLDG01216">
    <property type="entry name" value="thioether_bond_formation_requi"/>
    <property type="match status" value="1"/>
</dbReference>
<keyword evidence="8" id="KW-1185">Reference proteome</keyword>
<keyword evidence="1" id="KW-0949">S-adenosyl-L-methionine</keyword>
<evidence type="ECO:0000256" key="3">
    <source>
        <dbReference type="ARBA" id="ARBA00023004"/>
    </source>
</evidence>
<evidence type="ECO:0000256" key="2">
    <source>
        <dbReference type="ARBA" id="ARBA00022723"/>
    </source>
</evidence>
<dbReference type="EMBL" id="CP094298">
    <property type="protein sequence ID" value="UNZ06282.1"/>
    <property type="molecule type" value="Genomic_DNA"/>
</dbReference>
<evidence type="ECO:0000256" key="4">
    <source>
        <dbReference type="ARBA" id="ARBA00023014"/>
    </source>
</evidence>
<keyword evidence="2" id="KW-0479">Metal-binding</keyword>
<dbReference type="CDD" id="cd01335">
    <property type="entry name" value="Radical_SAM"/>
    <property type="match status" value="1"/>
</dbReference>
<dbReference type="PANTHER" id="PTHR11228">
    <property type="entry name" value="RADICAL SAM DOMAIN PROTEIN"/>
    <property type="match status" value="1"/>
</dbReference>
<evidence type="ECO:0000259" key="5">
    <source>
        <dbReference type="Pfam" id="PF04055"/>
    </source>
</evidence>
<gene>
    <name evidence="7" type="primary">albA1</name>
    <name evidence="7" type="ORF">SRIMR7_29450</name>
</gene>
<evidence type="ECO:0000313" key="7">
    <source>
        <dbReference type="EMBL" id="UNZ06282.1"/>
    </source>
</evidence>
<sequence length="295" mass="32263">MVAVAENPVTGPGKGLDMLELEITGKCQLTCTHCLTESSPGADHGMMTEADWRSVIIDAASLGISKVQIIGGEPTVHPHWAEFVELALSLGREVEIYSNLYRVRDPWWPLFQREGVTLGTSYYSDRADEHDRVTGRSGSYLRTRANIRRALERGIELRVGMVEVLPGQRVAEGRAELEAMGVRRIKVDRVRAVGRAMLPGQAPSLGELCGHCTHGRAAVLPNGDLAGCVLSRDFPVGNVRERPLAELLWSTEWDRLVERIPLPRRKGAVCGVCGVCQPNDSEGCDPSNEACDPTD</sequence>
<proteinExistence type="predicted"/>
<dbReference type="SFLD" id="SFLDG01067">
    <property type="entry name" value="SPASM/twitch_domain_containing"/>
    <property type="match status" value="1"/>
</dbReference>
<dbReference type="InterPro" id="IPR023885">
    <property type="entry name" value="4Fe4S-binding_SPASM_dom"/>
</dbReference>
<protein>
    <submittedName>
        <fullName evidence="7">Antilisterial bacteriocin subtilosin biosynthesis protein AlbA</fullName>
    </submittedName>
</protein>
<dbReference type="Proteomes" id="UP000829494">
    <property type="component" value="Chromosome"/>
</dbReference>
<dbReference type="SUPFAM" id="SSF102114">
    <property type="entry name" value="Radical SAM enzymes"/>
    <property type="match status" value="1"/>
</dbReference>
<feature type="domain" description="4Fe4S-binding SPASM" evidence="6">
    <location>
        <begin position="212"/>
        <end position="276"/>
    </location>
</feature>
<name>A0ABY3ZA02_STRRM</name>
<dbReference type="Gene3D" id="3.20.20.70">
    <property type="entry name" value="Aldolase class I"/>
    <property type="match status" value="1"/>
</dbReference>
<keyword evidence="4" id="KW-0411">Iron-sulfur</keyword>
<feature type="domain" description="Radical SAM core" evidence="5">
    <location>
        <begin position="22"/>
        <end position="167"/>
    </location>
</feature>
<dbReference type="SFLD" id="SFLDF00365">
    <property type="entry name" value="thuricin_CD_(TrnCD-like)"/>
    <property type="match status" value="1"/>
</dbReference>
<dbReference type="RefSeq" id="WP_003981155.1">
    <property type="nucleotide sequence ID" value="NZ_CP043497.1"/>
</dbReference>
<dbReference type="Pfam" id="PF13186">
    <property type="entry name" value="SPASM"/>
    <property type="match status" value="1"/>
</dbReference>
<dbReference type="Pfam" id="PF04055">
    <property type="entry name" value="Radical_SAM"/>
    <property type="match status" value="1"/>
</dbReference>
<dbReference type="PANTHER" id="PTHR11228:SF34">
    <property type="entry name" value="TUNGSTEN-CONTAINING ALDEHYDE FERREDOXIN OXIDOREDUCTASE COFACTOR MODIFYING PROTEIN"/>
    <property type="match status" value="1"/>
</dbReference>
<dbReference type="InterPro" id="IPR007197">
    <property type="entry name" value="rSAM"/>
</dbReference>
<evidence type="ECO:0000259" key="6">
    <source>
        <dbReference type="Pfam" id="PF13186"/>
    </source>
</evidence>
<dbReference type="GeneID" id="66854583"/>
<dbReference type="SFLD" id="SFLDS00029">
    <property type="entry name" value="Radical_SAM"/>
    <property type="match status" value="1"/>
</dbReference>
<evidence type="ECO:0000313" key="8">
    <source>
        <dbReference type="Proteomes" id="UP000829494"/>
    </source>
</evidence>
<dbReference type="InterPro" id="IPR013785">
    <property type="entry name" value="Aldolase_TIM"/>
</dbReference>
<evidence type="ECO:0000256" key="1">
    <source>
        <dbReference type="ARBA" id="ARBA00022691"/>
    </source>
</evidence>
<reference evidence="7 8" key="1">
    <citation type="submission" date="2022-03" db="EMBL/GenBank/DDBJ databases">
        <title>Complete genome of Streptomyces rimosus ssp. rimosus R7 (=ATCC 10970).</title>
        <authorList>
            <person name="Beganovic S."/>
            <person name="Ruckert C."/>
            <person name="Busche T."/>
            <person name="Kalinowski J."/>
            <person name="Wittmann C."/>
        </authorList>
    </citation>
    <scope>NUCLEOTIDE SEQUENCE [LARGE SCALE GENOMIC DNA]</scope>
    <source>
        <strain evidence="7 8">R7</strain>
    </source>
</reference>
<dbReference type="InterPro" id="IPR058240">
    <property type="entry name" value="rSAM_sf"/>
</dbReference>
<organism evidence="7 8">
    <name type="scientific">Streptomyces rimosus subsp. rimosus</name>
    <dbReference type="NCBI Taxonomy" id="132474"/>
    <lineage>
        <taxon>Bacteria</taxon>
        <taxon>Bacillati</taxon>
        <taxon>Actinomycetota</taxon>
        <taxon>Actinomycetes</taxon>
        <taxon>Kitasatosporales</taxon>
        <taxon>Streptomycetaceae</taxon>
        <taxon>Streptomyces</taxon>
    </lineage>
</organism>
<accession>A0ABY3ZA02</accession>
<keyword evidence="3" id="KW-0408">Iron</keyword>